<dbReference type="InterPro" id="IPR039426">
    <property type="entry name" value="TonB-dep_rcpt-like"/>
</dbReference>
<dbReference type="EMBL" id="POWF01000003">
    <property type="protein sequence ID" value="PNQ73391.1"/>
    <property type="molecule type" value="Genomic_DNA"/>
</dbReference>
<dbReference type="PANTHER" id="PTHR34978:SF3">
    <property type="entry name" value="SLR0241 PROTEIN"/>
    <property type="match status" value="1"/>
</dbReference>
<sequence length="813" mass="92587">MDYLLKSSAIIALFYISYRLFLERETFFESSRWYLLIGLLTAAFLPSVVIPIYIEYTPAVSSTPVYFTEVISNPQSQKGSVDWLEIGSMIYLIGIIFFAGKLTIELLSLHKLIKSNSKVRVGRYSLIEVLEKIAPFSFFNWIVYNPKQFKKQELNYIINHEKIHAKEHHTIDNLLVQICCVIFWFNPLIWLYKKELQQNLEFIADQKAQTISDCKESYQKLLLKASVPHQHLAITNNFYNSLIKKRIIMLHKSKSNKLNAWKYALIIPILAIFLMSFNTKEVYIARETEALPIIQKDFIITSTSSEADLKMITNYFKNKTVQVKFSDIERNSDNSLKALTLNTKYKDGSDFIKRMRVSNFDSNVIAPFKISFDSKQEDITLNILEEDSEAQITKQEITLAPDKTLAKFDNANSKDNAQREDQNLGENPLYVIGGKTYKKEDLPGNKFTTKGRIEVLNKPEATRRFGKPGKDGAIILNGTTTFSEPSLVSFPNKITVTITKNFTEADLNLAKAQLEKEGLKVKFKGVKRNNLGEIIAIKIDASSNDSEANYNLNGDDPINPISISFDADGDNISIGNASAQKPSTFTFRSHEIRDRSARARERASRDRDRARYESRNNGFTYSIKAHDCSEDCEHNNHVEYEFHSDDNHDDDHEVILRSGKAYVIKNSNSNNGKRVVTITNEDGEDEIIELKSDNNVYALKKFPHSTQHVRSSGSNNVFFEAKPGTTATWVSDEDNDKVEYKFLNKDKGNFLFISTDDNEKPYILLDGKEITQKQMNELDSDSIKSVNVLKGDSATSKYGDKAKDGAIIITTKE</sequence>
<dbReference type="Proteomes" id="UP000236641">
    <property type="component" value="Unassembled WGS sequence"/>
</dbReference>
<feature type="transmembrane region" description="Helical" evidence="3">
    <location>
        <begin position="89"/>
        <end position="109"/>
    </location>
</feature>
<dbReference type="RefSeq" id="WP_103051914.1">
    <property type="nucleotide sequence ID" value="NZ_POWF01000003.1"/>
</dbReference>
<evidence type="ECO:0000313" key="6">
    <source>
        <dbReference type="Proteomes" id="UP000236641"/>
    </source>
</evidence>
<dbReference type="GO" id="GO:0009279">
    <property type="term" value="C:cell outer membrane"/>
    <property type="evidence" value="ECO:0007669"/>
    <property type="project" value="UniProtKB-SubCell"/>
</dbReference>
<comment type="similarity">
    <text evidence="1">Belongs to the TonB-dependent receptor family.</text>
</comment>
<evidence type="ECO:0000256" key="3">
    <source>
        <dbReference type="SAM" id="Phobius"/>
    </source>
</evidence>
<feature type="transmembrane region" description="Helical" evidence="3">
    <location>
        <begin position="34"/>
        <end position="54"/>
    </location>
</feature>
<dbReference type="OrthoDB" id="1522859at2"/>
<keyword evidence="6" id="KW-1185">Reference proteome</keyword>
<dbReference type="PROSITE" id="PS52016">
    <property type="entry name" value="TONB_DEPENDENT_REC_3"/>
    <property type="match status" value="1"/>
</dbReference>
<accession>A0A2K1DZF0</accession>
<proteinExistence type="inferred from homology"/>
<keyword evidence="1" id="KW-1134">Transmembrane beta strand</keyword>
<feature type="transmembrane region" description="Helical" evidence="3">
    <location>
        <begin position="260"/>
        <end position="277"/>
    </location>
</feature>
<evidence type="ECO:0000259" key="4">
    <source>
        <dbReference type="Pfam" id="PF05569"/>
    </source>
</evidence>
<comment type="caution">
    <text evidence="5">The sequence shown here is derived from an EMBL/GenBank/DDBJ whole genome shotgun (WGS) entry which is preliminary data.</text>
</comment>
<dbReference type="InterPro" id="IPR008756">
    <property type="entry name" value="Peptidase_M56"/>
</dbReference>
<feature type="transmembrane region" description="Helical" evidence="3">
    <location>
        <begin position="6"/>
        <end position="22"/>
    </location>
</feature>
<dbReference type="Pfam" id="PF05569">
    <property type="entry name" value="Peptidase_M56"/>
    <property type="match status" value="1"/>
</dbReference>
<gene>
    <name evidence="5" type="ORF">C1T31_07710</name>
</gene>
<keyword evidence="1 3" id="KW-0812">Transmembrane</keyword>
<keyword evidence="1" id="KW-0813">Transport</keyword>
<comment type="subcellular location">
    <subcellularLocation>
        <location evidence="1">Cell outer membrane</location>
        <topology evidence="1">Multi-pass membrane protein</topology>
    </subcellularLocation>
</comment>
<dbReference type="InterPro" id="IPR037066">
    <property type="entry name" value="Plug_dom_sf"/>
</dbReference>
<name>A0A2K1DZF0_9FLAO</name>
<dbReference type="CDD" id="cd07341">
    <property type="entry name" value="M56_BlaR1_MecR1_like"/>
    <property type="match status" value="1"/>
</dbReference>
<reference evidence="5 6" key="1">
    <citation type="submission" date="2018-01" db="EMBL/GenBank/DDBJ databases">
        <title>The draft genome of Hanstruepera neustonica JCM19743.</title>
        <authorList>
            <person name="He R.-H."/>
            <person name="Du Z.-J."/>
        </authorList>
    </citation>
    <scope>NUCLEOTIDE SEQUENCE [LARGE SCALE GENOMIC DNA]</scope>
    <source>
        <strain evidence="5 6">JCM19743</strain>
    </source>
</reference>
<keyword evidence="1" id="KW-0998">Cell outer membrane</keyword>
<evidence type="ECO:0000256" key="2">
    <source>
        <dbReference type="SAM" id="MobiDB-lite"/>
    </source>
</evidence>
<evidence type="ECO:0000256" key="1">
    <source>
        <dbReference type="PROSITE-ProRule" id="PRU01360"/>
    </source>
</evidence>
<evidence type="ECO:0000313" key="5">
    <source>
        <dbReference type="EMBL" id="PNQ73391.1"/>
    </source>
</evidence>
<dbReference type="SUPFAM" id="SSF56935">
    <property type="entry name" value="Porins"/>
    <property type="match status" value="1"/>
</dbReference>
<dbReference type="PANTHER" id="PTHR34978">
    <property type="entry name" value="POSSIBLE SENSOR-TRANSDUCER PROTEIN BLAR"/>
    <property type="match status" value="1"/>
</dbReference>
<feature type="domain" description="Peptidase M56" evidence="4">
    <location>
        <begin position="147"/>
        <end position="250"/>
    </location>
</feature>
<keyword evidence="1 3" id="KW-0472">Membrane</keyword>
<dbReference type="InterPro" id="IPR052173">
    <property type="entry name" value="Beta-lactam_resp_regulator"/>
</dbReference>
<feature type="region of interest" description="Disordered" evidence="2">
    <location>
        <begin position="590"/>
        <end position="611"/>
    </location>
</feature>
<keyword evidence="3" id="KW-1133">Transmembrane helix</keyword>
<protein>
    <recommendedName>
        <fullName evidence="4">Peptidase M56 domain-containing protein</fullName>
    </recommendedName>
</protein>
<organism evidence="5 6">
    <name type="scientific">Hanstruepera neustonica</name>
    <dbReference type="NCBI Taxonomy" id="1445657"/>
    <lineage>
        <taxon>Bacteria</taxon>
        <taxon>Pseudomonadati</taxon>
        <taxon>Bacteroidota</taxon>
        <taxon>Flavobacteriia</taxon>
        <taxon>Flavobacteriales</taxon>
        <taxon>Flavobacteriaceae</taxon>
        <taxon>Hanstruepera</taxon>
    </lineage>
</organism>
<dbReference type="Gene3D" id="2.170.130.10">
    <property type="entry name" value="TonB-dependent receptor, plug domain"/>
    <property type="match status" value="1"/>
</dbReference>
<dbReference type="AlphaFoldDB" id="A0A2K1DZF0"/>